<feature type="compositionally biased region" description="Basic and acidic residues" evidence="1">
    <location>
        <begin position="28"/>
        <end position="52"/>
    </location>
</feature>
<sequence length="52" mass="5796">MVSVTGKGLDGLEIAARAMVEQQLQRQLADEAARRRREQDERDGSGEVERPS</sequence>
<keyword evidence="3" id="KW-1185">Reference proteome</keyword>
<accession>A0ABW5GLP9</accession>
<reference evidence="3" key="1">
    <citation type="journal article" date="2019" name="Int. J. Syst. Evol. Microbiol.">
        <title>The Global Catalogue of Microorganisms (GCM) 10K type strain sequencing project: providing services to taxonomists for standard genome sequencing and annotation.</title>
        <authorList>
            <consortium name="The Broad Institute Genomics Platform"/>
            <consortium name="The Broad Institute Genome Sequencing Center for Infectious Disease"/>
            <person name="Wu L."/>
            <person name="Ma J."/>
        </authorList>
    </citation>
    <scope>NUCLEOTIDE SEQUENCE [LARGE SCALE GENOMIC DNA]</scope>
    <source>
        <strain evidence="3">CGMCC 4.7643</strain>
    </source>
</reference>
<comment type="caution">
    <text evidence="2">The sequence shown here is derived from an EMBL/GenBank/DDBJ whole genome shotgun (WGS) entry which is preliminary data.</text>
</comment>
<dbReference type="EMBL" id="JBHUKU010000014">
    <property type="protein sequence ID" value="MFD2461773.1"/>
    <property type="molecule type" value="Genomic_DNA"/>
</dbReference>
<organism evidence="2 3">
    <name type="scientific">Amycolatopsis samaneae</name>
    <dbReference type="NCBI Taxonomy" id="664691"/>
    <lineage>
        <taxon>Bacteria</taxon>
        <taxon>Bacillati</taxon>
        <taxon>Actinomycetota</taxon>
        <taxon>Actinomycetes</taxon>
        <taxon>Pseudonocardiales</taxon>
        <taxon>Pseudonocardiaceae</taxon>
        <taxon>Amycolatopsis</taxon>
    </lineage>
</organism>
<dbReference type="RefSeq" id="WP_345390624.1">
    <property type="nucleotide sequence ID" value="NZ_BAABHG010000004.1"/>
</dbReference>
<evidence type="ECO:0000313" key="3">
    <source>
        <dbReference type="Proteomes" id="UP001597419"/>
    </source>
</evidence>
<evidence type="ECO:0000256" key="1">
    <source>
        <dbReference type="SAM" id="MobiDB-lite"/>
    </source>
</evidence>
<gene>
    <name evidence="2" type="ORF">ACFSYJ_24410</name>
</gene>
<proteinExistence type="predicted"/>
<name>A0ABW5GLP9_9PSEU</name>
<feature type="region of interest" description="Disordered" evidence="1">
    <location>
        <begin position="25"/>
        <end position="52"/>
    </location>
</feature>
<dbReference type="Proteomes" id="UP001597419">
    <property type="component" value="Unassembled WGS sequence"/>
</dbReference>
<protein>
    <submittedName>
        <fullName evidence="2">Uncharacterized protein</fullName>
    </submittedName>
</protein>
<evidence type="ECO:0000313" key="2">
    <source>
        <dbReference type="EMBL" id="MFD2461773.1"/>
    </source>
</evidence>